<reference evidence="1" key="1">
    <citation type="submission" date="2021-10" db="EMBL/GenBank/DDBJ databases">
        <title>Melipona bicolor Genome sequencing and assembly.</title>
        <authorList>
            <person name="Araujo N.S."/>
            <person name="Arias M.C."/>
        </authorList>
    </citation>
    <scope>NUCLEOTIDE SEQUENCE</scope>
    <source>
        <strain evidence="1">USP_2M_L1-L4_2017</strain>
        <tissue evidence="1">Whole body</tissue>
    </source>
</reference>
<feature type="non-terminal residue" evidence="1">
    <location>
        <position position="80"/>
    </location>
</feature>
<dbReference type="Proteomes" id="UP001177670">
    <property type="component" value="Unassembled WGS sequence"/>
</dbReference>
<accession>A0AA40GF15</accession>
<protein>
    <submittedName>
        <fullName evidence="1">Uncharacterized protein</fullName>
    </submittedName>
</protein>
<evidence type="ECO:0000313" key="1">
    <source>
        <dbReference type="EMBL" id="KAK1136643.1"/>
    </source>
</evidence>
<comment type="caution">
    <text evidence="1">The sequence shown here is derived from an EMBL/GenBank/DDBJ whole genome shotgun (WGS) entry which is preliminary data.</text>
</comment>
<keyword evidence="2" id="KW-1185">Reference proteome</keyword>
<proteinExistence type="predicted"/>
<sequence length="80" mass="8888">CRHRATGLSVPATIGDSLPPATWNNYTPARAHAKRFTLLIPSGIAEPYPLSFIGWCLVCLEYTCMITVFLDNVFYTITPI</sequence>
<name>A0AA40GF15_9HYME</name>
<gene>
    <name evidence="1" type="ORF">K0M31_001188</name>
</gene>
<dbReference type="EMBL" id="JAHYIQ010000001">
    <property type="protein sequence ID" value="KAK1136643.1"/>
    <property type="molecule type" value="Genomic_DNA"/>
</dbReference>
<dbReference type="AlphaFoldDB" id="A0AA40GF15"/>
<feature type="non-terminal residue" evidence="1">
    <location>
        <position position="1"/>
    </location>
</feature>
<organism evidence="1 2">
    <name type="scientific">Melipona bicolor</name>
    <dbReference type="NCBI Taxonomy" id="60889"/>
    <lineage>
        <taxon>Eukaryota</taxon>
        <taxon>Metazoa</taxon>
        <taxon>Ecdysozoa</taxon>
        <taxon>Arthropoda</taxon>
        <taxon>Hexapoda</taxon>
        <taxon>Insecta</taxon>
        <taxon>Pterygota</taxon>
        <taxon>Neoptera</taxon>
        <taxon>Endopterygota</taxon>
        <taxon>Hymenoptera</taxon>
        <taxon>Apocrita</taxon>
        <taxon>Aculeata</taxon>
        <taxon>Apoidea</taxon>
        <taxon>Anthophila</taxon>
        <taxon>Apidae</taxon>
        <taxon>Melipona</taxon>
    </lineage>
</organism>
<evidence type="ECO:0000313" key="2">
    <source>
        <dbReference type="Proteomes" id="UP001177670"/>
    </source>
</evidence>